<organism evidence="1 2">
    <name type="scientific">Syphacia muris</name>
    <dbReference type="NCBI Taxonomy" id="451379"/>
    <lineage>
        <taxon>Eukaryota</taxon>
        <taxon>Metazoa</taxon>
        <taxon>Ecdysozoa</taxon>
        <taxon>Nematoda</taxon>
        <taxon>Chromadorea</taxon>
        <taxon>Rhabditida</taxon>
        <taxon>Spirurina</taxon>
        <taxon>Oxyuridomorpha</taxon>
        <taxon>Oxyuroidea</taxon>
        <taxon>Oxyuridae</taxon>
        <taxon>Syphacia</taxon>
    </lineage>
</organism>
<dbReference type="GO" id="GO:0045271">
    <property type="term" value="C:respiratory chain complex I"/>
    <property type="evidence" value="ECO:0007669"/>
    <property type="project" value="InterPro"/>
</dbReference>
<dbReference type="InterPro" id="IPR026193">
    <property type="entry name" value="NDUFV3"/>
</dbReference>
<sequence length="114" mass="13633">MLSIRWFPRTVQELKQVRSLVSAAPKYTTGIEHAIELKKNFFHKNLVYVVRTIMLVFQPYLFQRGMKEKADPKAYKVQEYLNFNKWTFFDKELEMGPCRNQQPSKYKPDKQPSV</sequence>
<evidence type="ECO:0000313" key="1">
    <source>
        <dbReference type="Proteomes" id="UP000046393"/>
    </source>
</evidence>
<dbReference type="Pfam" id="PF15880">
    <property type="entry name" value="NDUFV3"/>
    <property type="match status" value="1"/>
</dbReference>
<dbReference type="WBParaSite" id="SMUV_0000898301-mRNA-1">
    <property type="protein sequence ID" value="SMUV_0000898301-mRNA-1"/>
    <property type="gene ID" value="SMUV_0000898301"/>
</dbReference>
<reference evidence="2" key="1">
    <citation type="submission" date="2017-02" db="UniProtKB">
        <authorList>
            <consortium name="WormBaseParasite"/>
        </authorList>
    </citation>
    <scope>IDENTIFICATION</scope>
</reference>
<evidence type="ECO:0000313" key="2">
    <source>
        <dbReference type="WBParaSite" id="SMUV_0000898301-mRNA-1"/>
    </source>
</evidence>
<name>A0A0N5AVQ8_9BILA</name>
<dbReference type="GO" id="GO:0005739">
    <property type="term" value="C:mitochondrion"/>
    <property type="evidence" value="ECO:0007669"/>
    <property type="project" value="InterPro"/>
</dbReference>
<dbReference type="AlphaFoldDB" id="A0A0N5AVQ8"/>
<protein>
    <submittedName>
        <fullName evidence="2">NADH dehydrogenase [ubiquinone] flavoprotein 3, mitochondrial</fullName>
    </submittedName>
</protein>
<keyword evidence="1" id="KW-1185">Reference proteome</keyword>
<dbReference type="STRING" id="451379.A0A0N5AVQ8"/>
<accession>A0A0N5AVQ8</accession>
<dbReference type="Proteomes" id="UP000046393">
    <property type="component" value="Unplaced"/>
</dbReference>
<proteinExistence type="predicted"/>